<evidence type="ECO:0000256" key="1">
    <source>
        <dbReference type="SAM" id="MobiDB-lite"/>
    </source>
</evidence>
<dbReference type="GO" id="GO:0008017">
    <property type="term" value="F:microtubule binding"/>
    <property type="evidence" value="ECO:0007669"/>
    <property type="project" value="TreeGrafter"/>
</dbReference>
<dbReference type="EMBL" id="RWGY01000039">
    <property type="protein sequence ID" value="TVU12831.1"/>
    <property type="molecule type" value="Genomic_DNA"/>
</dbReference>
<dbReference type="GO" id="GO:0005819">
    <property type="term" value="C:spindle"/>
    <property type="evidence" value="ECO:0007669"/>
    <property type="project" value="InterPro"/>
</dbReference>
<dbReference type="InterPro" id="IPR027330">
    <property type="entry name" value="TPX2_central_dom"/>
</dbReference>
<dbReference type="OrthoDB" id="1684416at2759"/>
<dbReference type="Pfam" id="PF12214">
    <property type="entry name" value="TPX2_importin"/>
    <property type="match status" value="1"/>
</dbReference>
<gene>
    <name evidence="3" type="ORF">EJB05_46493</name>
</gene>
<feature type="compositionally biased region" description="Pro residues" evidence="1">
    <location>
        <begin position="17"/>
        <end position="27"/>
    </location>
</feature>
<dbReference type="GO" id="GO:0030295">
    <property type="term" value="F:protein kinase activator activity"/>
    <property type="evidence" value="ECO:0007669"/>
    <property type="project" value="TreeGrafter"/>
</dbReference>
<accession>A0A5J9TQ85</accession>
<dbReference type="InterPro" id="IPR009675">
    <property type="entry name" value="TPX2_fam"/>
</dbReference>
<dbReference type="Proteomes" id="UP000324897">
    <property type="component" value="Chromosome 3"/>
</dbReference>
<feature type="non-terminal residue" evidence="3">
    <location>
        <position position="1"/>
    </location>
</feature>
<name>A0A5J9TQ85_9POAL</name>
<evidence type="ECO:0000313" key="4">
    <source>
        <dbReference type="Proteomes" id="UP000324897"/>
    </source>
</evidence>
<evidence type="ECO:0000313" key="3">
    <source>
        <dbReference type="EMBL" id="TVU12831.1"/>
    </source>
</evidence>
<dbReference type="PANTHER" id="PTHR14326">
    <property type="entry name" value="TARGETING PROTEIN FOR XKLP2"/>
    <property type="match status" value="1"/>
</dbReference>
<feature type="region of interest" description="Disordered" evidence="1">
    <location>
        <begin position="1"/>
        <end position="75"/>
    </location>
</feature>
<dbReference type="Gramene" id="TVU12831">
    <property type="protein sequence ID" value="TVU12831"/>
    <property type="gene ID" value="EJB05_46493"/>
</dbReference>
<proteinExistence type="predicted"/>
<reference evidence="3 4" key="1">
    <citation type="journal article" date="2019" name="Sci. Rep.">
        <title>A high-quality genome of Eragrostis curvula grass provides insights into Poaceae evolution and supports new strategies to enhance forage quality.</title>
        <authorList>
            <person name="Carballo J."/>
            <person name="Santos B.A.C.M."/>
            <person name="Zappacosta D."/>
            <person name="Garbus I."/>
            <person name="Selva J.P."/>
            <person name="Gallo C.A."/>
            <person name="Diaz A."/>
            <person name="Albertini E."/>
            <person name="Caccamo M."/>
            <person name="Echenique V."/>
        </authorList>
    </citation>
    <scope>NUCLEOTIDE SEQUENCE [LARGE SCALE GENOMIC DNA]</scope>
    <source>
        <strain evidence="4">cv. Victoria</strain>
        <tissue evidence="3">Leaf</tissue>
    </source>
</reference>
<organism evidence="3 4">
    <name type="scientific">Eragrostis curvula</name>
    <name type="common">weeping love grass</name>
    <dbReference type="NCBI Taxonomy" id="38414"/>
    <lineage>
        <taxon>Eukaryota</taxon>
        <taxon>Viridiplantae</taxon>
        <taxon>Streptophyta</taxon>
        <taxon>Embryophyta</taxon>
        <taxon>Tracheophyta</taxon>
        <taxon>Spermatophyta</taxon>
        <taxon>Magnoliopsida</taxon>
        <taxon>Liliopsida</taxon>
        <taxon>Poales</taxon>
        <taxon>Poaceae</taxon>
        <taxon>PACMAD clade</taxon>
        <taxon>Chloridoideae</taxon>
        <taxon>Eragrostideae</taxon>
        <taxon>Eragrostidinae</taxon>
        <taxon>Eragrostis</taxon>
    </lineage>
</organism>
<keyword evidence="4" id="KW-1185">Reference proteome</keyword>
<evidence type="ECO:0000259" key="2">
    <source>
        <dbReference type="Pfam" id="PF12214"/>
    </source>
</evidence>
<dbReference type="PANTHER" id="PTHR14326:SF15">
    <property type="entry name" value="OS06G0130200 PROTEIN"/>
    <property type="match status" value="1"/>
</dbReference>
<dbReference type="GO" id="GO:0005880">
    <property type="term" value="C:nuclear microtubule"/>
    <property type="evidence" value="ECO:0007669"/>
    <property type="project" value="TreeGrafter"/>
</dbReference>
<comment type="caution">
    <text evidence="3">The sequence shown here is derived from an EMBL/GenBank/DDBJ whole genome shotgun (WGS) entry which is preliminary data.</text>
</comment>
<sequence>SLSFPSVPTPHFKFPRPSLPSFPPLRRPPSNTSPPAAGPHLRLSRRGTYLCRDMDSDDEEMRDASSSMDEGGFEDDEVEAAAAEQGVMTLEVTWFQVDLDYEFDAPRWFDLAQEEAPVEAAAAQHWFAVAPDYPPSPLIAMLLAEDLGLQSLRSTADNDAVHCTTTSHECSSGAEHGLHRVEGRGPCSVASENDRKPIIRTTRRCTSSKSSTLMKPTACQLARQNRQVETKNLMLSKKSVGVRSERTTMSSNDCTYQPAKRQRLENGHLNKAAATHQPVFIHKNHEKNAANRNIDRPTGLPKLKITVPREPELATKQRAERSRILRAMPTNTKQINQRHAPSATTMHAAPTRKVVNPTRATDHQHTSRHHVDVGPNVPACTSNLSKHLNNVDKKPEDCRGDLFKFKARPVDRKILASKGDVGVFRTAKRNTTVPKEFNLSTGRKGNPTQPAPLSELFNKLSLTAGAHRGIERQTTGLPNYITTKDCKENMIGNVQC</sequence>
<dbReference type="AlphaFoldDB" id="A0A5J9TQ85"/>
<dbReference type="GO" id="GO:0090307">
    <property type="term" value="P:mitotic spindle assembly"/>
    <property type="evidence" value="ECO:0007669"/>
    <property type="project" value="TreeGrafter"/>
</dbReference>
<feature type="domain" description="TPX2 central" evidence="2">
    <location>
        <begin position="303"/>
        <end position="439"/>
    </location>
</feature>
<protein>
    <recommendedName>
        <fullName evidence="2">TPX2 central domain-containing protein</fullName>
    </recommendedName>
</protein>
<dbReference type="GO" id="GO:0060236">
    <property type="term" value="P:regulation of mitotic spindle organization"/>
    <property type="evidence" value="ECO:0007669"/>
    <property type="project" value="InterPro"/>
</dbReference>